<dbReference type="Gene3D" id="3.40.50.280">
    <property type="entry name" value="Cobalamin-binding domain"/>
    <property type="match status" value="2"/>
</dbReference>
<dbReference type="Proteomes" id="UP000322619">
    <property type="component" value="Unassembled WGS sequence"/>
</dbReference>
<evidence type="ECO:0000259" key="9">
    <source>
        <dbReference type="PROSITE" id="PS51918"/>
    </source>
</evidence>
<proteinExistence type="predicted"/>
<dbReference type="AlphaFoldDB" id="A0A5D0WHS9"/>
<dbReference type="InterPro" id="IPR007197">
    <property type="entry name" value="rSAM"/>
</dbReference>
<sequence>MKTINLKLMLIHRGTRTHSITQIEPIGHMSLAEMMASKGIEVAVFSGELLKGLEFLAATGSDGNTVVGLYCDYENQSAVESFSREIKRRYGATVLVGGPQTVGLGEDFLRASQADAIMRGEGEYSLFEAIHALQNETIEKWESIPGLCSLRSDGSYYDNGIYPAIENLDALPIITGTIKSAQHQGINHMAVMSGRGCPFHCSFCYEGGNSKNVRRRSVANVMQEIRCRLKQNPNVKYIFFGDDTFTLDKERVRSFCEQLKELRKEHDFVWFADAHVNIVIKYPEIVKMMVDAGLVRMQIGIESCNQHIIDIYNKKIKREGLFEVIEICQAAGLPQLVGNIIIGGALETRESLDYTFDTVNQMIKAGRGMVEVVSTFYMPFPETAMSKNPQAFGIYVKDEGALTSVGDFPVIETATLSIEEICAARNEFFEMNTRLMRKMLSDGEIPDEVILKSYALSEKYGLSGMWQGLAYSRYPYFDAQYKARIRGDKLTKDYDEETVFATHPQRIALLSLTPELAAEIPVLNGFVYSPFEFEVLKYSSGKVSMLEMAEILFPAYQHSFENFEAFKEHLLQTIKKLEQVGMCVLSGALTAQATDQQWQVRETTGENIVKNKFILFKLSTIGMEIAGFSRNGAFLGIYGLASYLDANGYDAIVCECRPDQTIDYLKRYPFHEICGIGFSVDFENKHVVKKVSAAITETYQIPVLIGGPEAISLDEDYLRQSQATAIVRGEGELAMVAVLEALKAQQSLDKIPGIFYLNESGEAIDMGEGPVVENLDELPFPAYDKSITPIDFSSLYLMSSRGCPYHCVFCHEGALKRPMRQRSVDNVIAEMKYFLQKYPELSYFKFCDDTLVTNPQWLDAFCREAKALQAIRPFQFYCEADVVSLSRRPEVLKAMVDAGLNRLQIGIETVDKEMLKVYRKNISPEMVETVVKAAYDAGVQQVFGALLVGGPFENREHIEKNKAFGAKLLRLGPGMMEIAPSIVMPYPMTDIGLHPEKYGLTIYDRQGLSSISDYPMMDSETMDRREIMGAYQEYLQSFVDEVKIMLNDGELTHEDILRCYQTALAVNGPKYWINIISHHKPTLTAYYTMLAREAASRIVDVDRQELPHWRPQRLIEMWRDVDFSQGYPLLWGEALSPFEYEIMKYATGKSTIATMTELLYERFGKPFGEGQDELMERIIETLKIFDKKYWLLVVPF</sequence>
<dbReference type="SFLD" id="SFLDG01082">
    <property type="entry name" value="B12-binding_domain_containing"/>
    <property type="match status" value="2"/>
</dbReference>
<keyword evidence="6" id="KW-0408">Iron</keyword>
<reference evidence="10 11" key="1">
    <citation type="submission" date="2019-08" db="EMBL/GenBank/DDBJ databases">
        <title>Isolation and enrichment of carboxydotrophic bacteria from anaerobic sludge for the production of bio-based chemicals from syngas.</title>
        <authorList>
            <person name="Antares A.L."/>
            <person name="Moreira J."/>
            <person name="Diender M."/>
            <person name="Parshina S.N."/>
            <person name="Stams A.J.M."/>
            <person name="Alves M."/>
            <person name="Alves J.I."/>
            <person name="Sousa D.Z."/>
        </authorList>
    </citation>
    <scope>NUCLEOTIDE SEQUENCE [LARGE SCALE GENOMIC DNA]</scope>
    <source>
        <strain evidence="10 11">JM</strain>
    </source>
</reference>
<evidence type="ECO:0000256" key="1">
    <source>
        <dbReference type="ARBA" id="ARBA00001966"/>
    </source>
</evidence>
<dbReference type="InterPro" id="IPR051198">
    <property type="entry name" value="BchE-like"/>
</dbReference>
<name>A0A5D0WHS9_9FIRM</name>
<dbReference type="SUPFAM" id="SSF102114">
    <property type="entry name" value="Radical SAM enzymes"/>
    <property type="match status" value="2"/>
</dbReference>
<dbReference type="EMBL" id="VSLA01000029">
    <property type="protein sequence ID" value="TYC83603.1"/>
    <property type="molecule type" value="Genomic_DNA"/>
</dbReference>
<protein>
    <submittedName>
        <fullName evidence="10">Radical SAM protein</fullName>
    </submittedName>
</protein>
<keyword evidence="3" id="KW-0808">Transferase</keyword>
<dbReference type="GO" id="GO:0051539">
    <property type="term" value="F:4 iron, 4 sulfur cluster binding"/>
    <property type="evidence" value="ECO:0007669"/>
    <property type="project" value="UniProtKB-KW"/>
</dbReference>
<dbReference type="PANTHER" id="PTHR43409">
    <property type="entry name" value="ANAEROBIC MAGNESIUM-PROTOPORPHYRIN IX MONOMETHYL ESTER CYCLASE-RELATED"/>
    <property type="match status" value="1"/>
</dbReference>
<dbReference type="PANTHER" id="PTHR43409:SF7">
    <property type="entry name" value="BLL1977 PROTEIN"/>
    <property type="match status" value="1"/>
</dbReference>
<dbReference type="Pfam" id="PF04055">
    <property type="entry name" value="Radical_SAM"/>
    <property type="match status" value="2"/>
</dbReference>
<keyword evidence="4" id="KW-0949">S-adenosyl-L-methionine</keyword>
<feature type="domain" description="B12-binding" evidence="8">
    <location>
        <begin position="5"/>
        <end position="140"/>
    </location>
</feature>
<dbReference type="InterPro" id="IPR006638">
    <property type="entry name" value="Elp3/MiaA/NifB-like_rSAM"/>
</dbReference>
<evidence type="ECO:0000256" key="7">
    <source>
        <dbReference type="ARBA" id="ARBA00023014"/>
    </source>
</evidence>
<feature type="domain" description="B12-binding" evidence="8">
    <location>
        <begin position="618"/>
        <end position="749"/>
    </location>
</feature>
<evidence type="ECO:0000313" key="11">
    <source>
        <dbReference type="Proteomes" id="UP000322619"/>
    </source>
</evidence>
<keyword evidence="5" id="KW-0479">Metal-binding</keyword>
<dbReference type="SFLD" id="SFLDG01123">
    <property type="entry name" value="methyltransferase_(Class_B)"/>
    <property type="match status" value="2"/>
</dbReference>
<dbReference type="SFLD" id="SFLDS00029">
    <property type="entry name" value="Radical_SAM"/>
    <property type="match status" value="2"/>
</dbReference>
<evidence type="ECO:0000256" key="4">
    <source>
        <dbReference type="ARBA" id="ARBA00022691"/>
    </source>
</evidence>
<dbReference type="RefSeq" id="WP_148638537.1">
    <property type="nucleotide sequence ID" value="NZ_VSLA01000029.1"/>
</dbReference>
<evidence type="ECO:0000259" key="8">
    <source>
        <dbReference type="PROSITE" id="PS51332"/>
    </source>
</evidence>
<organism evidence="10 11">
    <name type="scientific">Acetobacterium wieringae</name>
    <dbReference type="NCBI Taxonomy" id="52694"/>
    <lineage>
        <taxon>Bacteria</taxon>
        <taxon>Bacillati</taxon>
        <taxon>Bacillota</taxon>
        <taxon>Clostridia</taxon>
        <taxon>Eubacteriales</taxon>
        <taxon>Eubacteriaceae</taxon>
        <taxon>Acetobacterium</taxon>
    </lineage>
</organism>
<dbReference type="InterPro" id="IPR023404">
    <property type="entry name" value="rSAM_horseshoe"/>
</dbReference>
<dbReference type="InterPro" id="IPR034466">
    <property type="entry name" value="Methyltransferase_Class_B"/>
</dbReference>
<evidence type="ECO:0000256" key="5">
    <source>
        <dbReference type="ARBA" id="ARBA00022723"/>
    </source>
</evidence>
<accession>A0A5D0WHS9</accession>
<dbReference type="SMART" id="SM00729">
    <property type="entry name" value="Elp3"/>
    <property type="match status" value="2"/>
</dbReference>
<dbReference type="GO" id="GO:0031419">
    <property type="term" value="F:cobalamin binding"/>
    <property type="evidence" value="ECO:0007669"/>
    <property type="project" value="InterPro"/>
</dbReference>
<comment type="cofactor">
    <cofactor evidence="1">
        <name>[4Fe-4S] cluster</name>
        <dbReference type="ChEBI" id="CHEBI:49883"/>
    </cofactor>
</comment>
<dbReference type="InterPro" id="IPR058240">
    <property type="entry name" value="rSAM_sf"/>
</dbReference>
<keyword evidence="7" id="KW-0411">Iron-sulfur</keyword>
<dbReference type="GO" id="GO:0003824">
    <property type="term" value="F:catalytic activity"/>
    <property type="evidence" value="ECO:0007669"/>
    <property type="project" value="InterPro"/>
</dbReference>
<evidence type="ECO:0000313" key="10">
    <source>
        <dbReference type="EMBL" id="TYC83603.1"/>
    </source>
</evidence>
<feature type="domain" description="Radical SAM core" evidence="9">
    <location>
        <begin position="183"/>
        <end position="419"/>
    </location>
</feature>
<evidence type="ECO:0000256" key="6">
    <source>
        <dbReference type="ARBA" id="ARBA00023004"/>
    </source>
</evidence>
<dbReference type="CDD" id="cd01335">
    <property type="entry name" value="Radical_SAM"/>
    <property type="match status" value="2"/>
</dbReference>
<comment type="caution">
    <text evidence="10">The sequence shown here is derived from an EMBL/GenBank/DDBJ whole genome shotgun (WGS) entry which is preliminary data.</text>
</comment>
<dbReference type="Gene3D" id="3.80.30.20">
    <property type="entry name" value="tm_1862 like domain"/>
    <property type="match status" value="2"/>
</dbReference>
<dbReference type="GO" id="GO:0046872">
    <property type="term" value="F:metal ion binding"/>
    <property type="evidence" value="ECO:0007669"/>
    <property type="project" value="UniProtKB-KW"/>
</dbReference>
<dbReference type="PROSITE" id="PS51332">
    <property type="entry name" value="B12_BINDING"/>
    <property type="match status" value="2"/>
</dbReference>
<keyword evidence="2" id="KW-0489">Methyltransferase</keyword>
<dbReference type="PROSITE" id="PS51918">
    <property type="entry name" value="RADICAL_SAM"/>
    <property type="match status" value="2"/>
</dbReference>
<gene>
    <name evidence="10" type="ORF">FXB42_15215</name>
</gene>
<evidence type="ECO:0000256" key="3">
    <source>
        <dbReference type="ARBA" id="ARBA00022679"/>
    </source>
</evidence>
<evidence type="ECO:0000256" key="2">
    <source>
        <dbReference type="ARBA" id="ARBA00022603"/>
    </source>
</evidence>
<feature type="domain" description="Radical SAM core" evidence="9">
    <location>
        <begin position="789"/>
        <end position="1012"/>
    </location>
</feature>
<dbReference type="InterPro" id="IPR006158">
    <property type="entry name" value="Cobalamin-bd"/>
</dbReference>